<organism evidence="2 3">
    <name type="scientific">Streptomyces luomodiensis</name>
    <dbReference type="NCBI Taxonomy" id="3026192"/>
    <lineage>
        <taxon>Bacteria</taxon>
        <taxon>Bacillati</taxon>
        <taxon>Actinomycetota</taxon>
        <taxon>Actinomycetes</taxon>
        <taxon>Kitasatosporales</taxon>
        <taxon>Streptomycetaceae</taxon>
        <taxon>Streptomyces</taxon>
    </lineage>
</organism>
<keyword evidence="1" id="KW-0472">Membrane</keyword>
<keyword evidence="3" id="KW-1185">Reference proteome</keyword>
<evidence type="ECO:0000313" key="3">
    <source>
        <dbReference type="Proteomes" id="UP001305606"/>
    </source>
</evidence>
<protein>
    <recommendedName>
        <fullName evidence="4">Integral membrane protein</fullName>
    </recommendedName>
</protein>
<proteinExistence type="predicted"/>
<dbReference type="RefSeq" id="WP_311038616.1">
    <property type="nucleotide sequence ID" value="NZ_CP117522.1"/>
</dbReference>
<sequence length="97" mass="10421">MTADERHRTDDQHDGSSPWWWGIGPMGAVGLIVFGIAAAGWSALGMPGSASDDDRTVDYYQAARVIAIGMVVGGTALLGRLRHRATRTDQAEERDGH</sequence>
<dbReference type="EMBL" id="CP117522">
    <property type="protein sequence ID" value="WNF00212.1"/>
    <property type="molecule type" value="Genomic_DNA"/>
</dbReference>
<keyword evidence="1" id="KW-0812">Transmembrane</keyword>
<evidence type="ECO:0000256" key="1">
    <source>
        <dbReference type="SAM" id="Phobius"/>
    </source>
</evidence>
<feature type="transmembrane region" description="Helical" evidence="1">
    <location>
        <begin position="20"/>
        <end position="41"/>
    </location>
</feature>
<dbReference type="Proteomes" id="UP001305606">
    <property type="component" value="Chromosome"/>
</dbReference>
<keyword evidence="1" id="KW-1133">Transmembrane helix</keyword>
<name>A0ABY9V6I0_9ACTN</name>
<evidence type="ECO:0008006" key="4">
    <source>
        <dbReference type="Google" id="ProtNLM"/>
    </source>
</evidence>
<reference evidence="2 3" key="1">
    <citation type="submission" date="2023-02" db="EMBL/GenBank/DDBJ databases">
        <title>Streptomyces sp. SCA4-21 with antifungal activity against Fusarium oxysporum f. sp. cubense, Streptomyces sp. SCA2-17 with antifungal activity against Fusarium oxysporum f. sp. cubense.</title>
        <authorList>
            <person name="Qi D."/>
        </authorList>
    </citation>
    <scope>NUCLEOTIDE SEQUENCE [LARGE SCALE GENOMIC DNA]</scope>
    <source>
        <strain evidence="2 3">SCA4-21</strain>
    </source>
</reference>
<gene>
    <name evidence="2" type="ORF">PS467_35295</name>
</gene>
<accession>A0ABY9V6I0</accession>
<evidence type="ECO:0000313" key="2">
    <source>
        <dbReference type="EMBL" id="WNF00212.1"/>
    </source>
</evidence>
<feature type="transmembrane region" description="Helical" evidence="1">
    <location>
        <begin position="61"/>
        <end position="79"/>
    </location>
</feature>